<evidence type="ECO:0000313" key="3">
    <source>
        <dbReference type="Proteomes" id="UP001219567"/>
    </source>
</evidence>
<dbReference type="EMBL" id="CP119948">
    <property type="protein sequence ID" value="WFD00728.1"/>
    <property type="molecule type" value="Genomic_DNA"/>
</dbReference>
<dbReference type="InterPro" id="IPR011990">
    <property type="entry name" value="TPR-like_helical_dom_sf"/>
</dbReference>
<proteinExistence type="predicted"/>
<protein>
    <submittedName>
        <fullName evidence="2">Uncharacterized protein</fullName>
    </submittedName>
</protein>
<evidence type="ECO:0000256" key="1">
    <source>
        <dbReference type="SAM" id="MobiDB-lite"/>
    </source>
</evidence>
<accession>A0AAJ5YVU8</accession>
<evidence type="ECO:0000313" key="2">
    <source>
        <dbReference type="EMBL" id="WFD00728.1"/>
    </source>
</evidence>
<feature type="region of interest" description="Disordered" evidence="1">
    <location>
        <begin position="264"/>
        <end position="288"/>
    </location>
</feature>
<gene>
    <name evidence="2" type="ORF">MYAM1_003480</name>
</gene>
<organism evidence="2 3">
    <name type="scientific">Malassezia yamatoensis</name>
    <dbReference type="NCBI Taxonomy" id="253288"/>
    <lineage>
        <taxon>Eukaryota</taxon>
        <taxon>Fungi</taxon>
        <taxon>Dikarya</taxon>
        <taxon>Basidiomycota</taxon>
        <taxon>Ustilaginomycotina</taxon>
        <taxon>Malasseziomycetes</taxon>
        <taxon>Malasseziales</taxon>
        <taxon>Malasseziaceae</taxon>
        <taxon>Malassezia</taxon>
    </lineage>
</organism>
<dbReference type="Proteomes" id="UP001219567">
    <property type="component" value="Chromosome 6"/>
</dbReference>
<dbReference type="SUPFAM" id="SSF48452">
    <property type="entry name" value="TPR-like"/>
    <property type="match status" value="1"/>
</dbReference>
<reference evidence="2 3" key="1">
    <citation type="submission" date="2023-03" db="EMBL/GenBank/DDBJ databases">
        <title>Mating type loci evolution in Malassezia.</title>
        <authorList>
            <person name="Coelho M.A."/>
        </authorList>
    </citation>
    <scope>NUCLEOTIDE SEQUENCE [LARGE SCALE GENOMIC DNA]</scope>
    <source>
        <strain evidence="2 3">CBS 9725</strain>
    </source>
</reference>
<name>A0AAJ5YVU8_9BASI</name>
<sequence length="741" mass="84049">MHCTSLAGAKKPTNRETSASPASIDQQNAPSKDQSDRLNARSQSGSYQRTELRRTQGSTKLSSANTEKQSALQESRRIEAEIHRWQLIIESCSLDDVDMTLQFTDAHKSYVPILTNVFSYLNYSIDLILLLQAEHHRGYSRQLPDLHTVLQRTYAQGVENVLEQVLDLLERYIPTDQNDSERNLILYQSRHTEPNHSPIKISMSEILTDLLERLLCYSYASIAHLYERATSSRVDRACVKWLGDLACRQLAFLRFLYALRVSKDPQDEPRGRSPRRRSGLHSSQNTTEQDSIQCELVMTLARSVTLDEMDAWLVNACTWYGMAIRETPREGHLVAAIAQIPTLSEIESLYYYCKSVQVVYPSVDTPTWMSDLFTSSAQETRCRADASLLELIMYLIGLLAMRSNLDQFPAVLERIRRITSPKSRMTAASSSTEYPHLLLETEWMMLAVIMIAALFDFGRKNHHVDLRILAAHRISEHLRPCSDSNLARITNRSKSSASKWPDANPTKFFSTAMQQGYLSHTAYALQLLIDLLNYAAALQQEAIHNLVAEINAPIPFLIMICSAFQILALRASECPKARTLITMVSEHFPWASLETYANAKELASLQSAKEALPEDWCLLGLAWNTFSPRLYHFIPATHNTRAMTLAGSKLSESASTMQSKKHDATLQKKSCCAYVTEPQMLQDRGAQSRHFAFLRTHAYLSAYVQDPDMQSLLRARHARFHVVFNSLRDAICCVHESRSDE</sequence>
<dbReference type="AlphaFoldDB" id="A0AAJ5YVU8"/>
<feature type="compositionally biased region" description="Polar residues" evidence="1">
    <location>
        <begin position="40"/>
        <end position="72"/>
    </location>
</feature>
<keyword evidence="3" id="KW-1185">Reference proteome</keyword>
<feature type="region of interest" description="Disordered" evidence="1">
    <location>
        <begin position="1"/>
        <end position="72"/>
    </location>
</feature>
<feature type="compositionally biased region" description="Polar residues" evidence="1">
    <location>
        <begin position="15"/>
        <end position="32"/>
    </location>
</feature>